<feature type="compositionally biased region" description="Polar residues" evidence="1">
    <location>
        <begin position="290"/>
        <end position="306"/>
    </location>
</feature>
<feature type="compositionally biased region" description="Basic and acidic residues" evidence="1">
    <location>
        <begin position="574"/>
        <end position="588"/>
    </location>
</feature>
<feature type="region of interest" description="Disordered" evidence="1">
    <location>
        <begin position="400"/>
        <end position="460"/>
    </location>
</feature>
<dbReference type="InterPro" id="IPR025486">
    <property type="entry name" value="DUF4378"/>
</dbReference>
<sequence length="928" mass="104341">MDRRLPRSPSLKSPVLSPKSPAIYEKYKSGCALGLIHFFDFRQGHSHGKLISDKKRVNRQDKGDGYTRNRSDFLTNEEKDQCRDDALDSKNLGVNSRKPEVKRIIKEETPVKLQVKKNTAIAEMQNLQFNPKLVGHSKDHRKASKNSKKSSRFPARGCKDRATEGCRQPSNQNMVDKFNNNSASLTEASGDDEDTNNGGTYSCKSNVGGKHYRHTEINLRVHMNEAVEAFVNQKLTDGENLDRNELANRSKNFIDALEILNSNKELFTKLLQDPNSLLVKHIQGLRDSQAKNQQHQSSSKAKTSHCQPKEAGECEPSNTIVVLKPGMQNCPDRISNWPSPQSHYSLRKKERSARPAFLSFEHMKRKLRHAMRVNKKEQCQMSLDGIHKSQRDFEQFDEGGKEMSRQANEKISTGKSYLDVRKMSESSPEVNRRDGMGQTENFGSGPSGIGGKAASSTESCNGTSNLLTIRHLKGKFHSTKHLSEILNSGNEDLSRKQTLRTMDRLMSLPEYDLLPLLTPGRNKEHRFASPQMRFSPYNNFPTANGYKWRVQNEKKSSCLSSSPIKNLGADPMSDNEKPDDRLQGEKKSIPGNLSPATKVLPTVYSPSEDLSHKVNQTSVCPGNIMERNHADRWGESNALEPNGVQNTNTNPRTEAVNTFGDSELLECLKLDSPLGDQTSSSSVDVYSSSPFHIQRAEDSDSMTDRAEQPSPISVLEQFFVEDNTSSPSTISLAAEPPVGPFCIEELYASLLVESHLDLKSNAGTSTDKQGSLSEYIKAVLQKSGLNWGELSRKCHLSDQMLNSSLFDSVEVWPDKSCADRRLIFGYISEVLLEIYQCYFRCSPWVSLVNPRPRPVLLSKNVVHEVLRHVDWLLFSELPQQTLQQLVEKDLAKSRVWMDTGIDTEEVVTELVDRILEDLVVDIGDWLQT</sequence>
<dbReference type="Gramene" id="EOY24759">
    <property type="protein sequence ID" value="EOY24759"/>
    <property type="gene ID" value="TCM_016267"/>
</dbReference>
<evidence type="ECO:0008006" key="6">
    <source>
        <dbReference type="Google" id="ProtNLM"/>
    </source>
</evidence>
<evidence type="ECO:0000256" key="1">
    <source>
        <dbReference type="SAM" id="MobiDB-lite"/>
    </source>
</evidence>
<organism evidence="4 5">
    <name type="scientific">Theobroma cacao</name>
    <name type="common">Cacao</name>
    <name type="synonym">Cocoa</name>
    <dbReference type="NCBI Taxonomy" id="3641"/>
    <lineage>
        <taxon>Eukaryota</taxon>
        <taxon>Viridiplantae</taxon>
        <taxon>Streptophyta</taxon>
        <taxon>Embryophyta</taxon>
        <taxon>Tracheophyta</taxon>
        <taxon>Spermatophyta</taxon>
        <taxon>Magnoliopsida</taxon>
        <taxon>eudicotyledons</taxon>
        <taxon>Gunneridae</taxon>
        <taxon>Pentapetalae</taxon>
        <taxon>rosids</taxon>
        <taxon>malvids</taxon>
        <taxon>Malvales</taxon>
        <taxon>Malvaceae</taxon>
        <taxon>Byttnerioideae</taxon>
        <taxon>Theobroma</taxon>
    </lineage>
</organism>
<feature type="region of interest" description="Disordered" evidence="1">
    <location>
        <begin position="52"/>
        <end position="79"/>
    </location>
</feature>
<dbReference type="PANTHER" id="PTHR47212:SF2">
    <property type="entry name" value="DUF3741 DOMAIN-CONTAINING PROTEIN"/>
    <property type="match status" value="1"/>
</dbReference>
<accession>A0A061GCJ7</accession>
<protein>
    <recommendedName>
        <fullName evidence="6">Phosphatidylinositol N-acetyglucosaminlytransferase subunit P-related</fullName>
    </recommendedName>
</protein>
<dbReference type="InterPro" id="IPR022212">
    <property type="entry name" value="DUF3741"/>
</dbReference>
<dbReference type="InParanoid" id="A0A061GCJ7"/>
<feature type="compositionally biased region" description="Basic and acidic residues" evidence="1">
    <location>
        <begin position="418"/>
        <end position="435"/>
    </location>
</feature>
<name>A0A061GCJ7_THECC</name>
<dbReference type="eggNOG" id="ENOG502QTJF">
    <property type="taxonomic scope" value="Eukaryota"/>
</dbReference>
<proteinExistence type="predicted"/>
<dbReference type="Pfam" id="PF14309">
    <property type="entry name" value="DUF4378"/>
    <property type="match status" value="1"/>
</dbReference>
<dbReference type="EMBL" id="CM001881">
    <property type="protein sequence ID" value="EOY24759.1"/>
    <property type="molecule type" value="Genomic_DNA"/>
</dbReference>
<dbReference type="OMA" id="KSQLNCM"/>
<evidence type="ECO:0000259" key="3">
    <source>
        <dbReference type="Pfam" id="PF14309"/>
    </source>
</evidence>
<dbReference type="STRING" id="3641.A0A061GCJ7"/>
<reference evidence="4 5" key="1">
    <citation type="journal article" date="2013" name="Genome Biol.">
        <title>The genome sequence of the most widely cultivated cacao type and its use to identify candidate genes regulating pod color.</title>
        <authorList>
            <person name="Motamayor J.C."/>
            <person name="Mockaitis K."/>
            <person name="Schmutz J."/>
            <person name="Haiminen N."/>
            <person name="Iii D.L."/>
            <person name="Cornejo O."/>
            <person name="Findley S.D."/>
            <person name="Zheng P."/>
            <person name="Utro F."/>
            <person name="Royaert S."/>
            <person name="Saski C."/>
            <person name="Jenkins J."/>
            <person name="Podicheti R."/>
            <person name="Zhao M."/>
            <person name="Scheffler B.E."/>
            <person name="Stack J.C."/>
            <person name="Feltus F.A."/>
            <person name="Mustiga G.M."/>
            <person name="Amores F."/>
            <person name="Phillips W."/>
            <person name="Marelli J.P."/>
            <person name="May G.D."/>
            <person name="Shapiro H."/>
            <person name="Ma J."/>
            <person name="Bustamante C.D."/>
            <person name="Schnell R.J."/>
            <person name="Main D."/>
            <person name="Gilbert D."/>
            <person name="Parida L."/>
            <person name="Kuhn D.N."/>
        </authorList>
    </citation>
    <scope>NUCLEOTIDE SEQUENCE [LARGE SCALE GENOMIC DNA]</scope>
    <source>
        <strain evidence="5">cv. Matina 1-6</strain>
    </source>
</reference>
<keyword evidence="5" id="KW-1185">Reference proteome</keyword>
<feature type="domain" description="DUF4378" evidence="3">
    <location>
        <begin position="774"/>
        <end position="919"/>
    </location>
</feature>
<feature type="region of interest" description="Disordered" evidence="1">
    <location>
        <begin position="133"/>
        <end position="202"/>
    </location>
</feature>
<feature type="region of interest" description="Disordered" evidence="1">
    <location>
        <begin position="557"/>
        <end position="598"/>
    </location>
</feature>
<evidence type="ECO:0000259" key="2">
    <source>
        <dbReference type="Pfam" id="PF12552"/>
    </source>
</evidence>
<feature type="compositionally biased region" description="Polar residues" evidence="1">
    <location>
        <begin position="168"/>
        <end position="187"/>
    </location>
</feature>
<feature type="domain" description="DUF3741" evidence="2">
    <location>
        <begin position="232"/>
        <end position="276"/>
    </location>
</feature>
<feature type="region of interest" description="Disordered" evidence="1">
    <location>
        <begin position="288"/>
        <end position="313"/>
    </location>
</feature>
<dbReference type="HOGENOM" id="CLU_014707_0_0_1"/>
<dbReference type="PANTHER" id="PTHR47212">
    <property type="entry name" value="ADHESIN-LIKE PROTEIN, PUTATIVE (DUF3741)-RELATED"/>
    <property type="match status" value="1"/>
</dbReference>
<dbReference type="Pfam" id="PF12552">
    <property type="entry name" value="DUF3741"/>
    <property type="match status" value="1"/>
</dbReference>
<dbReference type="Proteomes" id="UP000026915">
    <property type="component" value="Chromosome 3"/>
</dbReference>
<gene>
    <name evidence="4" type="ORF">TCM_016267</name>
</gene>
<feature type="compositionally biased region" description="Basic residues" evidence="1">
    <location>
        <begin position="138"/>
        <end position="151"/>
    </location>
</feature>
<dbReference type="AlphaFoldDB" id="A0A061GCJ7"/>
<evidence type="ECO:0000313" key="5">
    <source>
        <dbReference type="Proteomes" id="UP000026915"/>
    </source>
</evidence>
<evidence type="ECO:0000313" key="4">
    <source>
        <dbReference type="EMBL" id="EOY24759.1"/>
    </source>
</evidence>